<feature type="domain" description="DBF4-type" evidence="6">
    <location>
        <begin position="591"/>
        <end position="640"/>
    </location>
</feature>
<comment type="caution">
    <text evidence="7">The sequence shown here is derived from an EMBL/GenBank/DDBJ whole genome shotgun (WGS) entry which is preliminary data.</text>
</comment>
<evidence type="ECO:0000256" key="4">
    <source>
        <dbReference type="PROSITE-ProRule" id="PRU00600"/>
    </source>
</evidence>
<proteinExistence type="predicted"/>
<dbReference type="PANTHER" id="PTHR15375:SF26">
    <property type="entry name" value="PROTEIN CHIFFON"/>
    <property type="match status" value="1"/>
</dbReference>
<evidence type="ECO:0000256" key="1">
    <source>
        <dbReference type="ARBA" id="ARBA00022723"/>
    </source>
</evidence>
<dbReference type="PANTHER" id="PTHR15375">
    <property type="entry name" value="ACTIVATOR OF S-PHASE KINASE-RELATED"/>
    <property type="match status" value="1"/>
</dbReference>
<dbReference type="InterPro" id="IPR013939">
    <property type="entry name" value="Regulatory_Dfp1/Him1"/>
</dbReference>
<sequence>MSTARRIPLSSNQNVANSPIRVSALAKPKRSYATQQREEAYAQPPPAKKQILDSGIPRPLKSPSQQQRVAKPQLSLQSRRNASTYESKLARERSGQHHRVESTSNSKYTERDLEEIRQWQSHHRARFPKMVFYFDNIPEDVRAKVVKQITSLGAREERFFSSDITHVVTTRSIPAEQRTSRRQEDADTEANHEQHQPQTINPSLLDRSAEQSVRRKLFPDAKPKSQVPTRAGLAQMQDTRPKRSTDVLSRAREMSKKIWSLDKLQRMLSMLLEPDLNVSAAIAYGSRNASEKPSHAQSKAADERLLQLLHNERVNGPSDRDLTVATKELHYFRGPYLYIYDFEEKQKPIMVREYNRVQEKSDGEWPQFRTAPLGRCPFVEDYDHREVVKPKKREVVKAAVGPKPVLQPPEVAPPKPVTGKRSLSEMESAHNRGSSVASTELFNPPKLVAGKKFEFRPNAFTSRAGPGRLFGGEPVASGVQPSNVTSAIRSQMISSTAATPGAIGVVSKEVHGLQRKVLQRNSSHDLSSRRTVGSVETSLKDENESKRSLGRTSSRKLDLIDEQAATNEDDDQQSAKARTLAEKRVVKPKKKDPKPGYCENCQDKFEDFDDHIASRKHRKFADNDDNWGELDDLLSQLSREPKHKSFPTWTPALPEYPVY</sequence>
<dbReference type="InterPro" id="IPR036420">
    <property type="entry name" value="BRCT_dom_sf"/>
</dbReference>
<evidence type="ECO:0000256" key="2">
    <source>
        <dbReference type="ARBA" id="ARBA00022771"/>
    </source>
</evidence>
<keyword evidence="1" id="KW-0479">Metal-binding</keyword>
<dbReference type="PROSITE" id="PS51265">
    <property type="entry name" value="ZF_DBF4"/>
    <property type="match status" value="1"/>
</dbReference>
<keyword evidence="2 4" id="KW-0863">Zinc-finger</keyword>
<dbReference type="Gene3D" id="3.40.50.10190">
    <property type="entry name" value="BRCT domain"/>
    <property type="match status" value="2"/>
</dbReference>
<dbReference type="Gene3D" id="6.10.250.3410">
    <property type="entry name" value="DBF zinc finger"/>
    <property type="match status" value="1"/>
</dbReference>
<protein>
    <submittedName>
        <fullName evidence="7">DBF4-type domain-containing protein</fullName>
    </submittedName>
</protein>
<evidence type="ECO:0000313" key="7">
    <source>
        <dbReference type="EMBL" id="KAK9425924.1"/>
    </source>
</evidence>
<feature type="compositionally biased region" description="Basic and acidic residues" evidence="5">
    <location>
        <begin position="239"/>
        <end position="248"/>
    </location>
</feature>
<dbReference type="Proteomes" id="UP001408356">
    <property type="component" value="Unassembled WGS sequence"/>
</dbReference>
<dbReference type="Pfam" id="PF22437">
    <property type="entry name" value="DBF4_BRCT"/>
    <property type="match status" value="1"/>
</dbReference>
<accession>A0ABR2VHG4</accession>
<gene>
    <name evidence="7" type="ORF">SUNI508_12817</name>
</gene>
<reference evidence="7 8" key="1">
    <citation type="journal article" date="2024" name="J. Plant Pathol.">
        <title>Sequence and assembly of the genome of Seiridium unicorne, isolate CBS 538.82, causal agent of cypress canker disease.</title>
        <authorList>
            <person name="Scali E."/>
            <person name="Rocca G.D."/>
            <person name="Danti R."/>
            <person name="Garbelotto M."/>
            <person name="Barberini S."/>
            <person name="Baroncelli R."/>
            <person name="Emiliani G."/>
        </authorList>
    </citation>
    <scope>NUCLEOTIDE SEQUENCE [LARGE SCALE GENOMIC DNA]</scope>
    <source>
        <strain evidence="7 8">BM-138-508</strain>
    </source>
</reference>
<dbReference type="InterPro" id="IPR055116">
    <property type="entry name" value="DBF4_BRCT"/>
</dbReference>
<feature type="compositionally biased region" description="Polar residues" evidence="5">
    <location>
        <begin position="1"/>
        <end position="17"/>
    </location>
</feature>
<feature type="compositionally biased region" description="Basic and acidic residues" evidence="5">
    <location>
        <begin position="538"/>
        <end position="547"/>
    </location>
</feature>
<dbReference type="SMART" id="SM00586">
    <property type="entry name" value="ZnF_DBF"/>
    <property type="match status" value="1"/>
</dbReference>
<dbReference type="InterPro" id="IPR051590">
    <property type="entry name" value="Replication_Regulatory_Kinase"/>
</dbReference>
<name>A0ABR2VHG4_9PEZI</name>
<feature type="region of interest" description="Disordered" evidence="5">
    <location>
        <begin position="170"/>
        <end position="248"/>
    </location>
</feature>
<organism evidence="7 8">
    <name type="scientific">Seiridium unicorne</name>
    <dbReference type="NCBI Taxonomy" id="138068"/>
    <lineage>
        <taxon>Eukaryota</taxon>
        <taxon>Fungi</taxon>
        <taxon>Dikarya</taxon>
        <taxon>Ascomycota</taxon>
        <taxon>Pezizomycotina</taxon>
        <taxon>Sordariomycetes</taxon>
        <taxon>Xylariomycetidae</taxon>
        <taxon>Amphisphaeriales</taxon>
        <taxon>Sporocadaceae</taxon>
        <taxon>Seiridium</taxon>
    </lineage>
</organism>
<feature type="compositionally biased region" description="Basic and acidic residues" evidence="5">
    <location>
        <begin position="178"/>
        <end position="195"/>
    </location>
</feature>
<feature type="compositionally biased region" description="Basic and acidic residues" evidence="5">
    <location>
        <begin position="207"/>
        <end position="223"/>
    </location>
</feature>
<evidence type="ECO:0000256" key="5">
    <source>
        <dbReference type="SAM" id="MobiDB-lite"/>
    </source>
</evidence>
<dbReference type="SUPFAM" id="SSF52113">
    <property type="entry name" value="BRCT domain"/>
    <property type="match status" value="1"/>
</dbReference>
<feature type="region of interest" description="Disordered" evidence="5">
    <location>
        <begin position="518"/>
        <end position="596"/>
    </location>
</feature>
<evidence type="ECO:0000259" key="6">
    <source>
        <dbReference type="PROSITE" id="PS51265"/>
    </source>
</evidence>
<dbReference type="InterPro" id="IPR038545">
    <property type="entry name" value="Znf_DBF_sf"/>
</dbReference>
<dbReference type="Pfam" id="PF07535">
    <property type="entry name" value="zf-DBF"/>
    <property type="match status" value="1"/>
</dbReference>
<dbReference type="Pfam" id="PF08630">
    <property type="entry name" value="Dfp1_Him1_M"/>
    <property type="match status" value="1"/>
</dbReference>
<keyword evidence="8" id="KW-1185">Reference proteome</keyword>
<dbReference type="CDD" id="cd00027">
    <property type="entry name" value="BRCT"/>
    <property type="match status" value="1"/>
</dbReference>
<feature type="region of interest" description="Disordered" evidence="5">
    <location>
        <begin position="1"/>
        <end position="109"/>
    </location>
</feature>
<keyword evidence="3" id="KW-0862">Zinc</keyword>
<feature type="region of interest" description="Disordered" evidence="5">
    <location>
        <begin position="404"/>
        <end position="438"/>
    </location>
</feature>
<evidence type="ECO:0000256" key="3">
    <source>
        <dbReference type="ARBA" id="ARBA00022833"/>
    </source>
</evidence>
<feature type="compositionally biased region" description="Basic and acidic residues" evidence="5">
    <location>
        <begin position="88"/>
        <end position="101"/>
    </location>
</feature>
<feature type="compositionally biased region" description="Polar residues" evidence="5">
    <location>
        <begin position="62"/>
        <end position="86"/>
    </location>
</feature>
<dbReference type="InterPro" id="IPR006572">
    <property type="entry name" value="Znf_DBF"/>
</dbReference>
<dbReference type="EMBL" id="JARVKF010000010">
    <property type="protein sequence ID" value="KAK9425924.1"/>
    <property type="molecule type" value="Genomic_DNA"/>
</dbReference>
<evidence type="ECO:0000313" key="8">
    <source>
        <dbReference type="Proteomes" id="UP001408356"/>
    </source>
</evidence>
<feature type="compositionally biased region" description="Pro residues" evidence="5">
    <location>
        <begin position="405"/>
        <end position="416"/>
    </location>
</feature>